<dbReference type="AlphaFoldDB" id="A0A6C0F5G4"/>
<organism evidence="1">
    <name type="scientific">viral metagenome</name>
    <dbReference type="NCBI Taxonomy" id="1070528"/>
    <lineage>
        <taxon>unclassified sequences</taxon>
        <taxon>metagenomes</taxon>
        <taxon>organismal metagenomes</taxon>
    </lineage>
</organism>
<reference evidence="1" key="1">
    <citation type="journal article" date="2020" name="Nature">
        <title>Giant virus diversity and host interactions through global metagenomics.</title>
        <authorList>
            <person name="Schulz F."/>
            <person name="Roux S."/>
            <person name="Paez-Espino D."/>
            <person name="Jungbluth S."/>
            <person name="Walsh D.A."/>
            <person name="Denef V.J."/>
            <person name="McMahon K.D."/>
            <person name="Konstantinidis K.T."/>
            <person name="Eloe-Fadrosh E.A."/>
            <person name="Kyrpides N.C."/>
            <person name="Woyke T."/>
        </authorList>
    </citation>
    <scope>NUCLEOTIDE SEQUENCE</scope>
    <source>
        <strain evidence="1">GVMAG-S-ERX555967-130</strain>
    </source>
</reference>
<name>A0A6C0F5G4_9ZZZZ</name>
<dbReference type="EMBL" id="MN738786">
    <property type="protein sequence ID" value="QHT36868.1"/>
    <property type="molecule type" value="Genomic_DNA"/>
</dbReference>
<protein>
    <submittedName>
        <fullName evidence="1">Uncharacterized protein</fullName>
    </submittedName>
</protein>
<evidence type="ECO:0000313" key="1">
    <source>
        <dbReference type="EMBL" id="QHT36868.1"/>
    </source>
</evidence>
<sequence>MNKGYILANDKKVDPIIRISQGKIHPKRPSYKSNAYEKETPRIRSIPKSNRKKYPVKPKNHAVIHRNKYFKQVM</sequence>
<accession>A0A6C0F5G4</accession>
<proteinExistence type="predicted"/>